<reference evidence="2 3" key="1">
    <citation type="submission" date="2020-10" db="EMBL/GenBank/DDBJ databases">
        <title>Connecting structure to function with the recovery of over 1000 high-quality activated sludge metagenome-assembled genomes encoding full-length rRNA genes using long-read sequencing.</title>
        <authorList>
            <person name="Singleton C.M."/>
            <person name="Petriglieri F."/>
            <person name="Kristensen J.M."/>
            <person name="Kirkegaard R.H."/>
            <person name="Michaelsen T.Y."/>
            <person name="Andersen M.H."/>
            <person name="Karst S.M."/>
            <person name="Dueholm M.S."/>
            <person name="Nielsen P.H."/>
            <person name="Albertsen M."/>
        </authorList>
    </citation>
    <scope>NUCLEOTIDE SEQUENCE [LARGE SCALE GENOMIC DNA]</scope>
    <source>
        <strain evidence="2">EsbW_18-Q3-R4-48_BATAC.285</strain>
    </source>
</reference>
<sequence length="252" mass="26319">MKKPVQKASAPEVTVDVGTAEAAGPEAATSKATTTKAATPEAATSRATTTKAVTAKPVTAKAAITKAVKAVKTVPAEPSLRILKIGHCLTVSGKSTLTYHVGCTPESAIQIRLYANSGNGFLNQDWIPWTAIQERLKPQSGETFFTSQVLHALFRGKSLNSPGFLMAVLKAEGVVKASAVKRRCYEPTKDAGFLARIERLMASAVALDVDADAKPAAKAKPKKQTTETAPDVATEAVTEATDQGTAEVDTAA</sequence>
<evidence type="ECO:0000313" key="3">
    <source>
        <dbReference type="Proteomes" id="UP000697998"/>
    </source>
</evidence>
<protein>
    <submittedName>
        <fullName evidence="2">Uncharacterized protein</fullName>
    </submittedName>
</protein>
<feature type="compositionally biased region" description="Low complexity" evidence="1">
    <location>
        <begin position="18"/>
        <end position="50"/>
    </location>
</feature>
<feature type="region of interest" description="Disordered" evidence="1">
    <location>
        <begin position="1"/>
        <end position="50"/>
    </location>
</feature>
<dbReference type="AlphaFoldDB" id="A0A935UGN9"/>
<organism evidence="2 3">
    <name type="scientific">Candidatus Accumulibacter proximus</name>
    <dbReference type="NCBI Taxonomy" id="2954385"/>
    <lineage>
        <taxon>Bacteria</taxon>
        <taxon>Pseudomonadati</taxon>
        <taxon>Pseudomonadota</taxon>
        <taxon>Betaproteobacteria</taxon>
        <taxon>Candidatus Accumulibacter</taxon>
    </lineage>
</organism>
<proteinExistence type="predicted"/>
<dbReference type="Proteomes" id="UP000697998">
    <property type="component" value="Unassembled WGS sequence"/>
</dbReference>
<evidence type="ECO:0000256" key="1">
    <source>
        <dbReference type="SAM" id="MobiDB-lite"/>
    </source>
</evidence>
<dbReference type="EMBL" id="JADJMH010000014">
    <property type="protein sequence ID" value="MBK7675862.1"/>
    <property type="molecule type" value="Genomic_DNA"/>
</dbReference>
<feature type="region of interest" description="Disordered" evidence="1">
    <location>
        <begin position="213"/>
        <end position="252"/>
    </location>
</feature>
<accession>A0A935UGN9</accession>
<comment type="caution">
    <text evidence="2">The sequence shown here is derived from an EMBL/GenBank/DDBJ whole genome shotgun (WGS) entry which is preliminary data.</text>
</comment>
<evidence type="ECO:0000313" key="2">
    <source>
        <dbReference type="EMBL" id="MBK7675862.1"/>
    </source>
</evidence>
<name>A0A935UGN9_9PROT</name>
<gene>
    <name evidence="2" type="ORF">IPJ27_14505</name>
</gene>